<name>A0A258DAY9_CAUVI</name>
<dbReference type="AlphaFoldDB" id="A0A258DAY9"/>
<sequence>MQDTTHDKAEAQRRLWKEIDDVRFGMLGTPASGDHFQPMTAFAEPEDNALWFFTSDDNDLIQALGDGQDKAMFIVQAKDQDYQACIGGRLTEDKDRSRIERYWNPMVAAWFPRGKDDPSLTLLRFDLIDAETWASKGGVRFAWEIAKANLTGDTPDVGRQQHITLA</sequence>
<reference evidence="2 3" key="1">
    <citation type="submission" date="2017-03" db="EMBL/GenBank/DDBJ databases">
        <title>Lifting the veil on microbial sulfur biogeochemistry in mining wastewaters.</title>
        <authorList>
            <person name="Kantor R.S."/>
            <person name="Colenbrander Nelson T."/>
            <person name="Marshall S."/>
            <person name="Bennett D."/>
            <person name="Apte S."/>
            <person name="Camacho D."/>
            <person name="Thomas B.C."/>
            <person name="Warren L.A."/>
            <person name="Banfield J.F."/>
        </authorList>
    </citation>
    <scope>NUCLEOTIDE SEQUENCE [LARGE SCALE GENOMIC DNA]</scope>
    <source>
        <strain evidence="2">32-67-7</strain>
    </source>
</reference>
<comment type="caution">
    <text evidence="2">The sequence shown here is derived from an EMBL/GenBank/DDBJ whole genome shotgun (WGS) entry which is preliminary data.</text>
</comment>
<evidence type="ECO:0000259" key="1">
    <source>
        <dbReference type="Pfam" id="PF16242"/>
    </source>
</evidence>
<dbReference type="SUPFAM" id="SSF50475">
    <property type="entry name" value="FMN-binding split barrel"/>
    <property type="match status" value="1"/>
</dbReference>
<dbReference type="Proteomes" id="UP000215616">
    <property type="component" value="Unassembled WGS sequence"/>
</dbReference>
<feature type="domain" description="General stress protein FMN-binding split barrel" evidence="1">
    <location>
        <begin position="11"/>
        <end position="156"/>
    </location>
</feature>
<dbReference type="Pfam" id="PF16242">
    <property type="entry name" value="Pyrid_ox_like"/>
    <property type="match status" value="1"/>
</dbReference>
<evidence type="ECO:0000313" key="3">
    <source>
        <dbReference type="Proteomes" id="UP000215616"/>
    </source>
</evidence>
<dbReference type="PANTHER" id="PTHR34818:SF1">
    <property type="entry name" value="PROTEIN BLI-3"/>
    <property type="match status" value="1"/>
</dbReference>
<dbReference type="PANTHER" id="PTHR34818">
    <property type="entry name" value="PROTEIN BLI-3"/>
    <property type="match status" value="1"/>
</dbReference>
<dbReference type="InterPro" id="IPR012349">
    <property type="entry name" value="Split_barrel_FMN-bd"/>
</dbReference>
<accession>A0A258DAY9</accession>
<protein>
    <recommendedName>
        <fullName evidence="1">General stress protein FMN-binding split barrel domain-containing protein</fullName>
    </recommendedName>
</protein>
<dbReference type="Gene3D" id="2.30.110.10">
    <property type="entry name" value="Electron Transport, Fmn-binding Protein, Chain A"/>
    <property type="match status" value="1"/>
</dbReference>
<dbReference type="InterPro" id="IPR052917">
    <property type="entry name" value="Stress-Dev_Protein"/>
</dbReference>
<gene>
    <name evidence="2" type="ORF">B7Z12_06130</name>
</gene>
<dbReference type="EMBL" id="NCDQ01000071">
    <property type="protein sequence ID" value="OYX04562.1"/>
    <property type="molecule type" value="Genomic_DNA"/>
</dbReference>
<dbReference type="InterPro" id="IPR038725">
    <property type="entry name" value="YdaG_split_barrel_FMN-bd"/>
</dbReference>
<organism evidence="2 3">
    <name type="scientific">Caulobacter vibrioides</name>
    <name type="common">Caulobacter crescentus</name>
    <dbReference type="NCBI Taxonomy" id="155892"/>
    <lineage>
        <taxon>Bacteria</taxon>
        <taxon>Pseudomonadati</taxon>
        <taxon>Pseudomonadota</taxon>
        <taxon>Alphaproteobacteria</taxon>
        <taxon>Caulobacterales</taxon>
        <taxon>Caulobacteraceae</taxon>
        <taxon>Caulobacter</taxon>
    </lineage>
</organism>
<evidence type="ECO:0000313" key="2">
    <source>
        <dbReference type="EMBL" id="OYX04562.1"/>
    </source>
</evidence>
<proteinExistence type="predicted"/>